<evidence type="ECO:0000313" key="20">
    <source>
        <dbReference type="Proteomes" id="UP000694381"/>
    </source>
</evidence>
<dbReference type="SMART" id="SM00717">
    <property type="entry name" value="SANT"/>
    <property type="match status" value="1"/>
</dbReference>
<feature type="region of interest" description="Disordered" evidence="17">
    <location>
        <begin position="795"/>
        <end position="830"/>
    </location>
</feature>
<feature type="compositionally biased region" description="Polar residues" evidence="17">
    <location>
        <begin position="637"/>
        <end position="649"/>
    </location>
</feature>
<evidence type="ECO:0000256" key="9">
    <source>
        <dbReference type="ARBA" id="ARBA00022843"/>
    </source>
</evidence>
<evidence type="ECO:0000256" key="12">
    <source>
        <dbReference type="ARBA" id="ARBA00023306"/>
    </source>
</evidence>
<evidence type="ECO:0000256" key="15">
    <source>
        <dbReference type="ARBA" id="ARBA00069467"/>
    </source>
</evidence>
<dbReference type="CDD" id="cd00167">
    <property type="entry name" value="SANT"/>
    <property type="match status" value="1"/>
</dbReference>
<dbReference type="Ensembl" id="ENSNGAT00000022861.1">
    <property type="protein sequence ID" value="ENSNGAP00000017233.1"/>
    <property type="gene ID" value="ENSNGAG00000017718.1"/>
</dbReference>
<sequence>MTATPLKHLGINLFSETSQRRNIPVDAVFIDNIPSGMLTPMKDLVKYQNSTVKLDCHKKNQFLEMTTSNNKNRFQSTTLSETTISRSCIDISVIKPNNDGLRNKMNYESPGRIFQRMKEKVQCGKQRTLISISVLGPQKYECKEIVTSNRNEKVQLQHTYLCEEKENKSFPSSNNSLTELPILNQERENLSASVVSNKALTRAQLAKQILHSKENMVKTTVSRKDTFILEGIESTYKKLESTDAKTLSIDCVPVKNRSHSIVSNSEVTTEGTSQEEITEQNGKTVSRSTDHHDSMEDTCKIILASPRLLTVPDRSQRNITKPSPPNVIETITNEVKKYQVVQLQEWMIKIINNNTAICVEGKLVNMNNIYWHSNVIIERIKHNELRTLSGNIYVLKGLIDQISMKEAGYPYYLTRKFMFGFPQNWKEHIDNFLEQLRNKARQKQRTARFVHDKQKSVKNDAEENQTDALQKTCTTYDLNCDTLESDVSIDILTSLEQHPSDKGRKYLPFSSKEAYIVVTPLKTKKMIEQRCMEYNLSTAAVKAITNFSAPNHQEESESDADEIVSPTTKSRGALGNTFEHNISSKSNTKEDCNDRDLLSINQKGKMPSPKIEQMVTKNFKKNTKLLSKLKKTENPVAMSSHNHQLSSDLSSEESKTNKEIRSKSGVNKSRARSNKERVVHVRKNTSNTTKDILLISESESESEFYIAKKARSSAKETLPKSGVRKNFPIIEVKGSDKTVTQPVEHLPGLIDDEAWNDQELQKLHCAFTSLPKHKPGFWSDIALAVGSRTAEECQSKYMEDSQGKGSRKHVSKKKQANSKVRNGEKDNTDEKQIKITAKVGTLKRKQQMRDLLEQLPKDDHDDFFSTTPLRKQRVLLPSFQYSQDDDFLSNMDKNPASPSSVIFPLANTPQCQHVSPGMLASIKRDDCDKYVFHMQKNGKKYSKSKGGLVWGNIKKKKVETGISTPKPRRKALFNKDLDENSGMGKLFTDVMESDEEEKDEYFSYSD</sequence>
<feature type="compositionally biased region" description="Basic and acidic residues" evidence="17">
    <location>
        <begin position="821"/>
        <end position="830"/>
    </location>
</feature>
<reference evidence="19" key="2">
    <citation type="submission" date="2025-09" db="UniProtKB">
        <authorList>
            <consortium name="Ensembl"/>
        </authorList>
    </citation>
    <scope>IDENTIFICATION</scope>
</reference>
<evidence type="ECO:0000256" key="2">
    <source>
        <dbReference type="ARBA" id="ARBA00004123"/>
    </source>
</evidence>
<evidence type="ECO:0000256" key="4">
    <source>
        <dbReference type="ARBA" id="ARBA00022454"/>
    </source>
</evidence>
<dbReference type="Pfam" id="PF00249">
    <property type="entry name" value="Myb_DNA-binding"/>
    <property type="match status" value="1"/>
</dbReference>
<dbReference type="InterPro" id="IPR015216">
    <property type="entry name" value="SANTA"/>
</dbReference>
<dbReference type="Gene3D" id="1.10.10.60">
    <property type="entry name" value="Homeodomain-like"/>
    <property type="match status" value="1"/>
</dbReference>
<keyword evidence="11" id="KW-0539">Nucleus</keyword>
<keyword evidence="9" id="KW-0832">Ubl conjugation</keyword>
<dbReference type="InterPro" id="IPR009057">
    <property type="entry name" value="Homeodomain-like_sf"/>
</dbReference>
<comment type="function">
    <text evidence="1">Required for recruitment of CENPA to centromeres and normal chromosome segregation during mitosis.</text>
</comment>
<keyword evidence="5" id="KW-1017">Isopeptide bond</keyword>
<dbReference type="Proteomes" id="UP000694381">
    <property type="component" value="Unassembled WGS sequence"/>
</dbReference>
<keyword evidence="12" id="KW-0131">Cell cycle</keyword>
<evidence type="ECO:0000256" key="6">
    <source>
        <dbReference type="ARBA" id="ARBA00022553"/>
    </source>
</evidence>
<organism evidence="19 20">
    <name type="scientific">Nannospalax galili</name>
    <name type="common">Northern Israeli blind subterranean mole rat</name>
    <name type="synonym">Spalax galili</name>
    <dbReference type="NCBI Taxonomy" id="1026970"/>
    <lineage>
        <taxon>Eukaryota</taxon>
        <taxon>Metazoa</taxon>
        <taxon>Chordata</taxon>
        <taxon>Craniata</taxon>
        <taxon>Vertebrata</taxon>
        <taxon>Euteleostomi</taxon>
        <taxon>Mammalia</taxon>
        <taxon>Eutheria</taxon>
        <taxon>Euarchontoglires</taxon>
        <taxon>Glires</taxon>
        <taxon>Rodentia</taxon>
        <taxon>Myomorpha</taxon>
        <taxon>Muroidea</taxon>
        <taxon>Spalacidae</taxon>
        <taxon>Spalacinae</taxon>
        <taxon>Nannospalax</taxon>
    </lineage>
</organism>
<evidence type="ECO:0000256" key="17">
    <source>
        <dbReference type="SAM" id="MobiDB-lite"/>
    </source>
</evidence>
<name>A0A8C6RHI9_NANGA</name>
<keyword evidence="7" id="KW-0132">Cell division</keyword>
<evidence type="ECO:0000256" key="10">
    <source>
        <dbReference type="ARBA" id="ARBA00023125"/>
    </source>
</evidence>
<evidence type="ECO:0000256" key="14">
    <source>
        <dbReference type="ARBA" id="ARBA00063953"/>
    </source>
</evidence>
<evidence type="ECO:0000256" key="3">
    <source>
        <dbReference type="ARBA" id="ARBA00004584"/>
    </source>
</evidence>
<comment type="subunit">
    <text evidence="14">Interacts with SP1. Interacts with MIS18A. Identified in a complex containing MIS18A, OIP5/MIS18B, MIS18BP1, RBBP7 and RBBP4. Interacts with KAT7/HBO1. Interacts (via N-terminus) with FLNA (via N-terminus).</text>
</comment>
<dbReference type="GO" id="GO:0003677">
    <property type="term" value="F:DNA binding"/>
    <property type="evidence" value="ECO:0007669"/>
    <property type="project" value="UniProtKB-KW"/>
</dbReference>
<feature type="region of interest" description="Disordered" evidence="17">
    <location>
        <begin position="262"/>
        <end position="291"/>
    </location>
</feature>
<dbReference type="AlphaFoldDB" id="A0A8C6RHI9"/>
<dbReference type="PANTHER" id="PTHR16124">
    <property type="entry name" value="MIS18-BINDING PROTEIN 1"/>
    <property type="match status" value="1"/>
</dbReference>
<gene>
    <name evidence="19" type="primary">Mis18bp1</name>
</gene>
<evidence type="ECO:0000256" key="11">
    <source>
        <dbReference type="ARBA" id="ARBA00023242"/>
    </source>
</evidence>
<accession>A0A8C6RHI9</accession>
<evidence type="ECO:0000313" key="19">
    <source>
        <dbReference type="Ensembl" id="ENSNGAP00000017233.1"/>
    </source>
</evidence>
<reference evidence="19" key="1">
    <citation type="submission" date="2025-08" db="UniProtKB">
        <authorList>
            <consortium name="Ensembl"/>
        </authorList>
    </citation>
    <scope>IDENTIFICATION</scope>
</reference>
<dbReference type="Pfam" id="PF09133">
    <property type="entry name" value="SANTA"/>
    <property type="match status" value="1"/>
</dbReference>
<keyword evidence="20" id="KW-1185">Reference proteome</keyword>
<evidence type="ECO:0000256" key="5">
    <source>
        <dbReference type="ARBA" id="ARBA00022499"/>
    </source>
</evidence>
<feature type="compositionally biased region" description="Polar residues" evidence="17">
    <location>
        <begin position="262"/>
        <end position="287"/>
    </location>
</feature>
<feature type="domain" description="Myb-like" evidence="18">
    <location>
        <begin position="751"/>
        <end position="803"/>
    </location>
</feature>
<feature type="compositionally biased region" description="Basic residues" evidence="17">
    <location>
        <begin position="805"/>
        <end position="816"/>
    </location>
</feature>
<evidence type="ECO:0000256" key="1">
    <source>
        <dbReference type="ARBA" id="ARBA00003694"/>
    </source>
</evidence>
<feature type="region of interest" description="Disordered" evidence="17">
    <location>
        <begin position="550"/>
        <end position="595"/>
    </location>
</feature>
<keyword evidence="10" id="KW-0238">DNA-binding</keyword>
<dbReference type="GO" id="GO:0098654">
    <property type="term" value="C:CENP-A recruiting complex"/>
    <property type="evidence" value="ECO:0007669"/>
    <property type="project" value="Ensembl"/>
</dbReference>
<dbReference type="GeneTree" id="ENSGT00390000007395"/>
<evidence type="ECO:0000256" key="16">
    <source>
        <dbReference type="ARBA" id="ARBA00079617"/>
    </source>
</evidence>
<comment type="subcellular location">
    <subcellularLocation>
        <location evidence="3">Chromosome</location>
        <location evidence="3">Centromere</location>
    </subcellularLocation>
    <subcellularLocation>
        <location evidence="2">Nucleus</location>
    </subcellularLocation>
</comment>
<dbReference type="InterPro" id="IPR001005">
    <property type="entry name" value="SANT/Myb"/>
</dbReference>
<dbReference type="GO" id="GO:0051301">
    <property type="term" value="P:cell division"/>
    <property type="evidence" value="ECO:0007669"/>
    <property type="project" value="UniProtKB-KW"/>
</dbReference>
<dbReference type="FunFam" id="1.10.10.60:FF:000273">
    <property type="entry name" value="MIS18 binding protein 1"/>
    <property type="match status" value="1"/>
</dbReference>
<keyword evidence="6" id="KW-0597">Phosphoprotein</keyword>
<keyword evidence="4" id="KW-0158">Chromosome</keyword>
<evidence type="ECO:0000256" key="7">
    <source>
        <dbReference type="ARBA" id="ARBA00022618"/>
    </source>
</evidence>
<keyword evidence="8" id="KW-0498">Mitosis</keyword>
<dbReference type="PANTHER" id="PTHR16124:SF3">
    <property type="entry name" value="MIS18-BINDING PROTEIN 1"/>
    <property type="match status" value="1"/>
</dbReference>
<evidence type="ECO:0000259" key="18">
    <source>
        <dbReference type="SMART" id="SM00717"/>
    </source>
</evidence>
<dbReference type="InterPro" id="IPR039110">
    <property type="entry name" value="KNL2-like"/>
</dbReference>
<feature type="compositionally biased region" description="Basic and acidic residues" evidence="17">
    <location>
        <begin position="652"/>
        <end position="662"/>
    </location>
</feature>
<evidence type="ECO:0000256" key="13">
    <source>
        <dbReference type="ARBA" id="ARBA00023328"/>
    </source>
</evidence>
<feature type="region of interest" description="Disordered" evidence="17">
    <location>
        <begin position="633"/>
        <end position="677"/>
    </location>
</feature>
<dbReference type="OMA" id="HSNCQNK"/>
<protein>
    <recommendedName>
        <fullName evidence="15">Mis18-binding protein 1</fullName>
    </recommendedName>
    <alternativeName>
        <fullName evidence="16">Kinetochore-associated protein KNL-2 homolog</fullName>
    </alternativeName>
</protein>
<keyword evidence="13" id="KW-0137">Centromere</keyword>
<proteinExistence type="predicted"/>
<evidence type="ECO:0000256" key="8">
    <source>
        <dbReference type="ARBA" id="ARBA00022776"/>
    </source>
</evidence>
<dbReference type="GO" id="GO:0000775">
    <property type="term" value="C:chromosome, centromeric region"/>
    <property type="evidence" value="ECO:0007669"/>
    <property type="project" value="UniProtKB-SubCell"/>
</dbReference>
<dbReference type="SUPFAM" id="SSF46689">
    <property type="entry name" value="Homeodomain-like"/>
    <property type="match status" value="1"/>
</dbReference>